<dbReference type="InterPro" id="IPR009908">
    <property type="entry name" value="Methylamine_util_MauE"/>
</dbReference>
<evidence type="ECO:0000256" key="2">
    <source>
        <dbReference type="ARBA" id="ARBA00004141"/>
    </source>
</evidence>
<evidence type="ECO:0000256" key="8">
    <source>
        <dbReference type="SAM" id="Phobius"/>
    </source>
</evidence>
<sequence length="186" mass="19455">MQAILHEPLLTMALRVFLALLFATAALSKLSRIEEFYGVVRNFRLLPDGLSRVVAFVLPVFELAVAVGLVIRPLAVPAAAAAAALLIVFALALAINVVRGRTYIDCGCFRQGLKQPVSWLLVGRNIVLTALALAVAYLLPSVPAAGLADGFVGLMAGVLAMVLYFSASLLGGLAAAQSSTHSAKGR</sequence>
<dbReference type="STRING" id="1367847.JCM7686_0164"/>
<dbReference type="UniPathway" id="UPA00895"/>
<dbReference type="AlphaFoldDB" id="S5XV93"/>
<evidence type="ECO:0000259" key="9">
    <source>
        <dbReference type="Pfam" id="PF07291"/>
    </source>
</evidence>
<keyword evidence="11" id="KW-1185">Reference proteome</keyword>
<keyword evidence="6 8" id="KW-1133">Transmembrane helix</keyword>
<evidence type="ECO:0000256" key="4">
    <source>
        <dbReference type="ARBA" id="ARBA00019078"/>
    </source>
</evidence>
<evidence type="ECO:0000313" key="10">
    <source>
        <dbReference type="EMBL" id="AGT07275.1"/>
    </source>
</evidence>
<keyword evidence="7 8" id="KW-0472">Membrane</keyword>
<accession>S5XV93</accession>
<comment type="pathway">
    <text evidence="3">One-carbon metabolism; methylamine degradation.</text>
</comment>
<reference evidence="10 11" key="1">
    <citation type="journal article" date="2014" name="BMC Genomics">
        <title>Architecture and functions of a multipartite genome of the methylotrophic bacterium Paracoccus aminophilus JCM 7686, containing primary and secondary chromids.</title>
        <authorList>
            <person name="Dziewit L."/>
            <person name="Czarnecki J."/>
            <person name="Wibberg D."/>
            <person name="Radlinska M."/>
            <person name="Mrozek P."/>
            <person name="Szymczak M."/>
            <person name="Schluter A."/>
            <person name="Puhler A."/>
            <person name="Bartosik D."/>
        </authorList>
    </citation>
    <scope>NUCLEOTIDE SEQUENCE [LARGE SCALE GENOMIC DNA]</scope>
    <source>
        <strain evidence="10">JCM 7686</strain>
    </source>
</reference>
<dbReference type="GO" id="GO:0030416">
    <property type="term" value="P:methylamine metabolic process"/>
    <property type="evidence" value="ECO:0007669"/>
    <property type="project" value="InterPro"/>
</dbReference>
<feature type="transmembrane region" description="Helical" evidence="8">
    <location>
        <begin position="151"/>
        <end position="176"/>
    </location>
</feature>
<feature type="transmembrane region" description="Helical" evidence="8">
    <location>
        <begin position="50"/>
        <end position="71"/>
    </location>
</feature>
<gene>
    <name evidence="10" type="ORF">JCM7686_0164</name>
</gene>
<feature type="transmembrane region" description="Helical" evidence="8">
    <location>
        <begin position="119"/>
        <end position="139"/>
    </location>
</feature>
<comment type="subcellular location">
    <subcellularLocation>
        <location evidence="2">Membrane</location>
        <topology evidence="2">Multi-pass membrane protein</topology>
    </subcellularLocation>
</comment>
<evidence type="ECO:0000256" key="3">
    <source>
        <dbReference type="ARBA" id="ARBA00004856"/>
    </source>
</evidence>
<evidence type="ECO:0000256" key="5">
    <source>
        <dbReference type="ARBA" id="ARBA00022692"/>
    </source>
</evidence>
<dbReference type="HOGENOM" id="CLU_101331_2_1_5"/>
<dbReference type="KEGG" id="pami:JCM7686_0164"/>
<evidence type="ECO:0000256" key="1">
    <source>
        <dbReference type="ARBA" id="ARBA00003475"/>
    </source>
</evidence>
<proteinExistence type="predicted"/>
<dbReference type="RefSeq" id="WP_020948915.1">
    <property type="nucleotide sequence ID" value="NC_022041.1"/>
</dbReference>
<dbReference type="Pfam" id="PF07291">
    <property type="entry name" value="MauE"/>
    <property type="match status" value="1"/>
</dbReference>
<feature type="transmembrane region" description="Helical" evidence="8">
    <location>
        <begin position="12"/>
        <end position="30"/>
    </location>
</feature>
<feature type="transmembrane region" description="Helical" evidence="8">
    <location>
        <begin position="77"/>
        <end position="98"/>
    </location>
</feature>
<dbReference type="GO" id="GO:0016020">
    <property type="term" value="C:membrane"/>
    <property type="evidence" value="ECO:0007669"/>
    <property type="project" value="UniProtKB-SubCell"/>
</dbReference>
<evidence type="ECO:0000313" key="11">
    <source>
        <dbReference type="Proteomes" id="UP000015480"/>
    </source>
</evidence>
<comment type="function">
    <text evidence="1">May be specifically involved in the processing, transport, and/or maturation of the MADH beta-subunit.</text>
</comment>
<protein>
    <recommendedName>
        <fullName evidence="4">Methylamine utilization protein MauE</fullName>
    </recommendedName>
</protein>
<dbReference type="Proteomes" id="UP000015480">
    <property type="component" value="Chromosome"/>
</dbReference>
<dbReference type="eggNOG" id="COG2259">
    <property type="taxonomic scope" value="Bacteria"/>
</dbReference>
<evidence type="ECO:0000256" key="7">
    <source>
        <dbReference type="ARBA" id="ARBA00023136"/>
    </source>
</evidence>
<dbReference type="OrthoDB" id="4462029at2"/>
<organism evidence="10 11">
    <name type="scientific">Paracoccus aminophilus JCM 7686</name>
    <dbReference type="NCBI Taxonomy" id="1367847"/>
    <lineage>
        <taxon>Bacteria</taxon>
        <taxon>Pseudomonadati</taxon>
        <taxon>Pseudomonadota</taxon>
        <taxon>Alphaproteobacteria</taxon>
        <taxon>Rhodobacterales</taxon>
        <taxon>Paracoccaceae</taxon>
        <taxon>Paracoccus</taxon>
    </lineage>
</organism>
<dbReference type="EMBL" id="CP006650">
    <property type="protein sequence ID" value="AGT07275.1"/>
    <property type="molecule type" value="Genomic_DNA"/>
</dbReference>
<name>S5XV93_PARAH</name>
<dbReference type="PATRIC" id="fig|1367847.3.peg.105"/>
<evidence type="ECO:0000256" key="6">
    <source>
        <dbReference type="ARBA" id="ARBA00022989"/>
    </source>
</evidence>
<feature type="domain" description="Methylamine utilisation protein MauE" evidence="9">
    <location>
        <begin position="10"/>
        <end position="137"/>
    </location>
</feature>
<keyword evidence="5 8" id="KW-0812">Transmembrane</keyword>